<feature type="region of interest" description="Disordered" evidence="1">
    <location>
        <begin position="270"/>
        <end position="298"/>
    </location>
</feature>
<keyword evidence="3" id="KW-1185">Reference proteome</keyword>
<protein>
    <submittedName>
        <fullName evidence="2">Uncharacterized protein</fullName>
    </submittedName>
</protein>
<evidence type="ECO:0000313" key="3">
    <source>
        <dbReference type="Proteomes" id="UP000000707"/>
    </source>
</evidence>
<dbReference type="eggNOG" id="KOG1940">
    <property type="taxonomic scope" value="Eukaryota"/>
</dbReference>
<dbReference type="HOGENOM" id="CLU_049048_0_0_1"/>
<gene>
    <name evidence="2" type="ORF">CANTEDRAFT_136115</name>
</gene>
<dbReference type="STRING" id="590646.G3BBF5"/>
<proteinExistence type="predicted"/>
<dbReference type="Proteomes" id="UP000000707">
    <property type="component" value="Unassembled WGS sequence"/>
</dbReference>
<dbReference type="EMBL" id="GL996527">
    <property type="protein sequence ID" value="EGV62179.1"/>
    <property type="molecule type" value="Genomic_DNA"/>
</dbReference>
<feature type="compositionally biased region" description="Polar residues" evidence="1">
    <location>
        <begin position="1"/>
        <end position="11"/>
    </location>
</feature>
<dbReference type="GeneID" id="18249938"/>
<evidence type="ECO:0000256" key="1">
    <source>
        <dbReference type="SAM" id="MobiDB-lite"/>
    </source>
</evidence>
<evidence type="ECO:0000313" key="2">
    <source>
        <dbReference type="EMBL" id="EGV62179.1"/>
    </source>
</evidence>
<accession>G3BBF5</accession>
<feature type="compositionally biased region" description="Basic residues" evidence="1">
    <location>
        <begin position="32"/>
        <end position="43"/>
    </location>
</feature>
<sequence>MASSTSGTTKQAEPRPVAGSPVGSSESSVPEKRKRPSKARKNKPVNAAVTESTNLNPGPSRKSNKPKKSPSPAGPKPQKATGNSKNKHVHKPRDVDVTKDYKYLQIKKLIRKFKPVTINGLPMKNIAQSADEPDEAKALDAYLQRFIKNQSDQAIYLSFIVIPSDPDFPFDLDSLKVSLCIPAEYPHRQVIPSIYVLNDEIPRGFAANIELGFKRITSLAAGKPLPSPEGELEEQIQLVDGKGLLSQVLTLDRFLEVFLKQEKRKTIKFVKGKPSKGSKSTSVSGSPSPSPAPTPVQQVHAVPVDENKRNQLLKQLHQKLKADIKLFNRSKLYTKYKIFVPVYMAEDLPQTWVDRGKIEILITVPLEYPSRSVTLEVPGQFSNATGNYVQYETNLIRNFDEFQAHGAAGASENLVARINYLANHLNVFCMDPAAYRSYTELTSQFGSALSV</sequence>
<dbReference type="KEGG" id="cten:18249938"/>
<dbReference type="OrthoDB" id="10253329at2759"/>
<feature type="region of interest" description="Disordered" evidence="1">
    <location>
        <begin position="1"/>
        <end position="96"/>
    </location>
</feature>
<organism evidence="3">
    <name type="scientific">Candida tenuis (strain ATCC 10573 / BCRC 21748 / CBS 615 / JCM 9827 / NBRC 10315 / NRRL Y-1498 / VKM Y-70)</name>
    <name type="common">Yeast</name>
    <name type="synonym">Yamadazyma tenuis</name>
    <dbReference type="NCBI Taxonomy" id="590646"/>
    <lineage>
        <taxon>Eukaryota</taxon>
        <taxon>Fungi</taxon>
        <taxon>Dikarya</taxon>
        <taxon>Ascomycota</taxon>
        <taxon>Saccharomycotina</taxon>
        <taxon>Pichiomycetes</taxon>
        <taxon>Debaryomycetaceae</taxon>
        <taxon>Yamadazyma</taxon>
    </lineage>
</organism>
<dbReference type="RefSeq" id="XP_006688349.1">
    <property type="nucleotide sequence ID" value="XM_006688286.1"/>
</dbReference>
<name>G3BBF5_CANTC</name>
<feature type="compositionally biased region" description="Low complexity" evidence="1">
    <location>
        <begin position="19"/>
        <end position="28"/>
    </location>
</feature>
<dbReference type="AlphaFoldDB" id="G3BBF5"/>
<feature type="compositionally biased region" description="Low complexity" evidence="1">
    <location>
        <begin position="277"/>
        <end position="287"/>
    </location>
</feature>
<reference evidence="2 3" key="1">
    <citation type="journal article" date="2011" name="Proc. Natl. Acad. Sci. U.S.A.">
        <title>Comparative genomics of xylose-fermenting fungi for enhanced biofuel production.</title>
        <authorList>
            <person name="Wohlbach D.J."/>
            <person name="Kuo A."/>
            <person name="Sato T.K."/>
            <person name="Potts K.M."/>
            <person name="Salamov A.A."/>
            <person name="LaButti K.M."/>
            <person name="Sun H."/>
            <person name="Clum A."/>
            <person name="Pangilinan J.L."/>
            <person name="Lindquist E.A."/>
            <person name="Lucas S."/>
            <person name="Lapidus A."/>
            <person name="Jin M."/>
            <person name="Gunawan C."/>
            <person name="Balan V."/>
            <person name="Dale B.E."/>
            <person name="Jeffries T.W."/>
            <person name="Zinkel R."/>
            <person name="Barry K.W."/>
            <person name="Grigoriev I.V."/>
            <person name="Gasch A.P."/>
        </authorList>
    </citation>
    <scope>NUCLEOTIDE SEQUENCE [LARGE SCALE GENOMIC DNA]</scope>
    <source>
        <strain evidence="3">ATCC 10573 / BCRC 21748 / CBS 615 / JCM 9827 / NBRC 10315 / NRRL Y-1498 / VKM Y-70</strain>
    </source>
</reference>